<feature type="chain" id="PRO_5030636080" evidence="1">
    <location>
        <begin position="31"/>
        <end position="162"/>
    </location>
</feature>
<sequence>MFKPSRRKIMLAGASATMVAALAFAPSASAHECFKKQWSDAAYAKASTSDKYISLATIADFAFVNSIAPDCVGVLDYDSLWATWMEENGISHIPLIWIKENPETSFKAWENENGNSGPGLLGSGKESSALGYLGNHIPVLESTIIAGLQEAVASDLCEFPGD</sequence>
<evidence type="ECO:0000256" key="1">
    <source>
        <dbReference type="SAM" id="SignalP"/>
    </source>
</evidence>
<gene>
    <name evidence="2" type="ORF">BKA12_000711</name>
</gene>
<feature type="signal peptide" evidence="1">
    <location>
        <begin position="1"/>
        <end position="30"/>
    </location>
</feature>
<name>A0A7W8YA49_9MICC</name>
<evidence type="ECO:0000313" key="2">
    <source>
        <dbReference type="EMBL" id="MBB5597631.1"/>
    </source>
</evidence>
<protein>
    <submittedName>
        <fullName evidence="2">Uncharacterized protein</fullName>
    </submittedName>
</protein>
<comment type="caution">
    <text evidence="2">The sequence shown here is derived from an EMBL/GenBank/DDBJ whole genome shotgun (WGS) entry which is preliminary data.</text>
</comment>
<dbReference type="AlphaFoldDB" id="A0A7W8YA49"/>
<proteinExistence type="predicted"/>
<organism evidence="2 3">
    <name type="scientific">Neomicrococcus lactis</name>
    <dbReference type="NCBI Taxonomy" id="732241"/>
    <lineage>
        <taxon>Bacteria</taxon>
        <taxon>Bacillati</taxon>
        <taxon>Actinomycetota</taxon>
        <taxon>Actinomycetes</taxon>
        <taxon>Micrococcales</taxon>
        <taxon>Micrococcaceae</taxon>
        <taxon>Neomicrococcus</taxon>
    </lineage>
</organism>
<accession>A0A7W8YA49</accession>
<keyword evidence="3" id="KW-1185">Reference proteome</keyword>
<dbReference type="Proteomes" id="UP000523863">
    <property type="component" value="Unassembled WGS sequence"/>
</dbReference>
<evidence type="ECO:0000313" key="3">
    <source>
        <dbReference type="Proteomes" id="UP000523863"/>
    </source>
</evidence>
<keyword evidence="1" id="KW-0732">Signal</keyword>
<dbReference type="RefSeq" id="WP_183640709.1">
    <property type="nucleotide sequence ID" value="NZ_CANLFI010000001.1"/>
</dbReference>
<dbReference type="InterPro" id="IPR006311">
    <property type="entry name" value="TAT_signal"/>
</dbReference>
<dbReference type="EMBL" id="JACHBL010000001">
    <property type="protein sequence ID" value="MBB5597631.1"/>
    <property type="molecule type" value="Genomic_DNA"/>
</dbReference>
<dbReference type="PROSITE" id="PS51318">
    <property type="entry name" value="TAT"/>
    <property type="match status" value="1"/>
</dbReference>
<reference evidence="2 3" key="1">
    <citation type="submission" date="2020-08" db="EMBL/GenBank/DDBJ databases">
        <title>Sequencing the genomes of 1000 actinobacteria strains.</title>
        <authorList>
            <person name="Klenk H.-P."/>
        </authorList>
    </citation>
    <scope>NUCLEOTIDE SEQUENCE [LARGE SCALE GENOMIC DNA]</scope>
    <source>
        <strain evidence="2 3">DSM 23694</strain>
    </source>
</reference>